<sequence length="553" mass="59922">MAAPERDYVFKPHERPMMPGSPASPDHPTLRRVAYFVIGVTVGITGGLGNALVSANTQNIQGSLGLYSNQIAWLPAAYIMTNVSMSLLLVKFRQQFGLVPFARIFLPAFVAITAAHLFIHTFATALVVRAMSGIAASALSTLALLYIMQSLPASWRLKGIVLGIGIPQLTTPLARMFSSDMLERGQWTILYVFELGLALVSLAMVFWLRLPPSERMKAFEKLDFVTFALYAPGVALLCAVLSQGRILWWTEVPWLGWALCASILLLSAAILVEYNRANPLLNVRWMASRDIVRFALVAISVRLLLSEQSYGAFGLLQTLGMNNDQLIPLSTIMLLATIAGIAASAITLNPLNLGRPVFWSVALIAAGSFMDADASNLTRPAQMYLSQAMIAFAAVYFMGPTLLIGMLRALSKGPNHLVSFSALFGITQSLGGLAGSALLGTFQIMREKFHSHAIVQSIVATDPQVATRLQQLGGAYGKVVSDPTLRSAQGAATLSQQVTREANVLAFNDIFMLVGFLAAFTLVWMGAKQVRMYITGFNPMAEPLAAMARMRAQ</sequence>
<evidence type="ECO:0008006" key="9">
    <source>
        <dbReference type="Google" id="ProtNLM"/>
    </source>
</evidence>
<evidence type="ECO:0000256" key="4">
    <source>
        <dbReference type="ARBA" id="ARBA00022989"/>
    </source>
</evidence>
<evidence type="ECO:0000256" key="6">
    <source>
        <dbReference type="SAM" id="Phobius"/>
    </source>
</evidence>
<keyword evidence="8" id="KW-1185">Reference proteome</keyword>
<comment type="subcellular location">
    <subcellularLocation>
        <location evidence="1">Membrane</location>
        <topology evidence="1">Multi-pass membrane protein</topology>
    </subcellularLocation>
</comment>
<dbReference type="Proteomes" id="UP001157910">
    <property type="component" value="Unassembled WGS sequence"/>
</dbReference>
<dbReference type="PANTHER" id="PTHR42718:SF9">
    <property type="entry name" value="MAJOR FACILITATOR SUPERFAMILY MULTIDRUG TRANSPORTER MFSC"/>
    <property type="match status" value="1"/>
</dbReference>
<feature type="transmembrane region" description="Helical" evidence="6">
    <location>
        <begin position="286"/>
        <end position="305"/>
    </location>
</feature>
<dbReference type="Gene3D" id="1.20.1250.20">
    <property type="entry name" value="MFS general substrate transporter like domains"/>
    <property type="match status" value="1"/>
</dbReference>
<accession>A0ABY1QWL3</accession>
<evidence type="ECO:0000256" key="3">
    <source>
        <dbReference type="ARBA" id="ARBA00022692"/>
    </source>
</evidence>
<name>A0ABY1QWL3_9SPHN</name>
<reference evidence="7 8" key="1">
    <citation type="submission" date="2017-05" db="EMBL/GenBank/DDBJ databases">
        <authorList>
            <person name="Varghese N."/>
            <person name="Submissions S."/>
        </authorList>
    </citation>
    <scope>NUCLEOTIDE SEQUENCE [LARGE SCALE GENOMIC DNA]</scope>
    <source>
        <strain evidence="7 8">SM16</strain>
    </source>
</reference>
<comment type="caution">
    <text evidence="7">The sequence shown here is derived from an EMBL/GenBank/DDBJ whole genome shotgun (WGS) entry which is preliminary data.</text>
</comment>
<feature type="transmembrane region" description="Helical" evidence="6">
    <location>
        <begin position="189"/>
        <end position="210"/>
    </location>
</feature>
<feature type="transmembrane region" description="Helical" evidence="6">
    <location>
        <begin position="129"/>
        <end position="147"/>
    </location>
</feature>
<keyword evidence="5 6" id="KW-0472">Membrane</keyword>
<feature type="transmembrane region" description="Helical" evidence="6">
    <location>
        <begin position="222"/>
        <end position="242"/>
    </location>
</feature>
<evidence type="ECO:0000313" key="8">
    <source>
        <dbReference type="Proteomes" id="UP001157910"/>
    </source>
</evidence>
<feature type="transmembrane region" description="Helical" evidence="6">
    <location>
        <begin position="73"/>
        <end position="92"/>
    </location>
</feature>
<dbReference type="InterPro" id="IPR036259">
    <property type="entry name" value="MFS_trans_sf"/>
</dbReference>
<keyword evidence="2" id="KW-0813">Transport</keyword>
<keyword evidence="4 6" id="KW-1133">Transmembrane helix</keyword>
<proteinExistence type="predicted"/>
<evidence type="ECO:0000256" key="2">
    <source>
        <dbReference type="ARBA" id="ARBA00022448"/>
    </source>
</evidence>
<feature type="transmembrane region" description="Helical" evidence="6">
    <location>
        <begin position="159"/>
        <end position="177"/>
    </location>
</feature>
<evidence type="ECO:0000256" key="1">
    <source>
        <dbReference type="ARBA" id="ARBA00004141"/>
    </source>
</evidence>
<evidence type="ECO:0000313" key="7">
    <source>
        <dbReference type="EMBL" id="SMP82570.1"/>
    </source>
</evidence>
<dbReference type="SUPFAM" id="SSF103473">
    <property type="entry name" value="MFS general substrate transporter"/>
    <property type="match status" value="1"/>
</dbReference>
<feature type="transmembrane region" description="Helical" evidence="6">
    <location>
        <begin position="33"/>
        <end position="53"/>
    </location>
</feature>
<feature type="transmembrane region" description="Helical" evidence="6">
    <location>
        <begin position="417"/>
        <end position="439"/>
    </location>
</feature>
<organism evidence="7 8">
    <name type="scientific">Novosphingobium panipatense</name>
    <dbReference type="NCBI Taxonomy" id="428991"/>
    <lineage>
        <taxon>Bacteria</taxon>
        <taxon>Pseudomonadati</taxon>
        <taxon>Pseudomonadota</taxon>
        <taxon>Alphaproteobacteria</taxon>
        <taxon>Sphingomonadales</taxon>
        <taxon>Sphingomonadaceae</taxon>
        <taxon>Novosphingobium</taxon>
    </lineage>
</organism>
<gene>
    <name evidence="7" type="ORF">SAMN06296065_12514</name>
</gene>
<feature type="transmembrane region" description="Helical" evidence="6">
    <location>
        <begin position="510"/>
        <end position="527"/>
    </location>
</feature>
<feature type="transmembrane region" description="Helical" evidence="6">
    <location>
        <begin position="104"/>
        <end position="123"/>
    </location>
</feature>
<feature type="transmembrane region" description="Helical" evidence="6">
    <location>
        <begin position="325"/>
        <end position="346"/>
    </location>
</feature>
<feature type="transmembrane region" description="Helical" evidence="6">
    <location>
        <begin position="384"/>
        <end position="405"/>
    </location>
</feature>
<evidence type="ECO:0000256" key="5">
    <source>
        <dbReference type="ARBA" id="ARBA00023136"/>
    </source>
</evidence>
<feature type="transmembrane region" description="Helical" evidence="6">
    <location>
        <begin position="254"/>
        <end position="274"/>
    </location>
</feature>
<feature type="transmembrane region" description="Helical" evidence="6">
    <location>
        <begin position="353"/>
        <end position="372"/>
    </location>
</feature>
<dbReference type="EMBL" id="FXUI01000025">
    <property type="protein sequence ID" value="SMP82570.1"/>
    <property type="molecule type" value="Genomic_DNA"/>
</dbReference>
<dbReference type="PANTHER" id="PTHR42718">
    <property type="entry name" value="MAJOR FACILITATOR SUPERFAMILY MULTIDRUG TRANSPORTER MFSC"/>
    <property type="match status" value="1"/>
</dbReference>
<protein>
    <recommendedName>
        <fullName evidence="9">MFS transporter</fullName>
    </recommendedName>
</protein>
<keyword evidence="3 6" id="KW-0812">Transmembrane</keyword>